<feature type="region of interest" description="Disordered" evidence="8">
    <location>
        <begin position="336"/>
        <end position="362"/>
    </location>
</feature>
<keyword evidence="7" id="KW-0813">Transport</keyword>
<dbReference type="OrthoDB" id="9777044at2"/>
<evidence type="ECO:0000256" key="2">
    <source>
        <dbReference type="ARBA" id="ARBA00022692"/>
    </source>
</evidence>
<keyword evidence="10" id="KW-1185">Reference proteome</keyword>
<dbReference type="PANTHER" id="PTHR30371">
    <property type="entry name" value="SEC-INDEPENDENT PROTEIN TRANSLOCASE PROTEIN TATC"/>
    <property type="match status" value="1"/>
</dbReference>
<evidence type="ECO:0000256" key="4">
    <source>
        <dbReference type="ARBA" id="ARBA00022989"/>
    </source>
</evidence>
<keyword evidence="4 7" id="KW-1133">Transmembrane helix</keyword>
<feature type="transmembrane region" description="Helical" evidence="7">
    <location>
        <begin position="243"/>
        <end position="269"/>
    </location>
</feature>
<evidence type="ECO:0000256" key="3">
    <source>
        <dbReference type="ARBA" id="ARBA00022927"/>
    </source>
</evidence>
<feature type="transmembrane region" description="Helical" evidence="7">
    <location>
        <begin position="303"/>
        <end position="326"/>
    </location>
</feature>
<comment type="subcellular location">
    <subcellularLocation>
        <location evidence="7">Cell membrane</location>
        <topology evidence="7">Multi-pass membrane protein</topology>
    </subcellularLocation>
    <subcellularLocation>
        <location evidence="1">Membrane</location>
        <topology evidence="1">Multi-pass membrane protein</topology>
    </subcellularLocation>
</comment>
<evidence type="ECO:0000256" key="1">
    <source>
        <dbReference type="ARBA" id="ARBA00004141"/>
    </source>
</evidence>
<evidence type="ECO:0000256" key="6">
    <source>
        <dbReference type="ARBA" id="ARBA00023136"/>
    </source>
</evidence>
<sequence length="362" mass="39547">MPAIRPVAHEERLSLVEHLDELRTRLILSIVVFIAAFSLCYWQNDRILHFVNQPLEHAHRVDCTKTSKANDALERSGCFDEAAGAFFKAAGPALDAAGRAIGQLANVNGVPASARSQTALAITQLRAATAQAARTAALTPKATTGRQPVTLGVTEPFITTVTVSAYAAILLALPFLLWQAYAFVLPAFNRQERQIALPLMIMVPVLFISGVLFGYYLALPRAVSFLQNYNDGAFDILVQAKDYYRFCVVLLGAMGILFQIPVGVLAIVRLQIMSVKQLRKARGYALILFAVVAAVVTPTPDPFTMLIAMAPLVVLYELSIVLARVFEPQGPSRWSFFSPDEDEDDQPDVLVGVTNADEDDLD</sequence>
<reference evidence="9 10" key="1">
    <citation type="journal article" date="2018" name="J. Microbiol.">
        <title>Baekduia soli gen. nov., sp. nov., a novel bacterium isolated from the soil of Baekdu Mountain and proposal of a novel family name, Baekduiaceae fam. nov.</title>
        <authorList>
            <person name="An D.S."/>
            <person name="Siddiqi M.Z."/>
            <person name="Kim K.H."/>
            <person name="Yu H.S."/>
            <person name="Im W.T."/>
        </authorList>
    </citation>
    <scope>NUCLEOTIDE SEQUENCE [LARGE SCALE GENOMIC DNA]</scope>
    <source>
        <strain evidence="9 10">BR7-21</strain>
    </source>
</reference>
<accession>A0A5B8U163</accession>
<dbReference type="GO" id="GO:0033281">
    <property type="term" value="C:TAT protein transport complex"/>
    <property type="evidence" value="ECO:0007669"/>
    <property type="project" value="UniProtKB-UniRule"/>
</dbReference>
<evidence type="ECO:0000256" key="8">
    <source>
        <dbReference type="SAM" id="MobiDB-lite"/>
    </source>
</evidence>
<feature type="transmembrane region" description="Helical" evidence="7">
    <location>
        <begin position="281"/>
        <end position="297"/>
    </location>
</feature>
<feature type="transmembrane region" description="Helical" evidence="7">
    <location>
        <begin position="165"/>
        <end position="188"/>
    </location>
</feature>
<dbReference type="NCBIfam" id="TIGR00945">
    <property type="entry name" value="tatC"/>
    <property type="match status" value="1"/>
</dbReference>
<comment type="subunit">
    <text evidence="7">The Tat system comprises two distinct complexes: a TatABC complex, containing multiple copies of TatA, TatB and TatC subunits, and a separate TatA complex, containing only TatA subunits. Substrates initially bind to the TatABC complex, which probably triggers association of the separate TatA complex to form the active translocon.</text>
</comment>
<evidence type="ECO:0000256" key="5">
    <source>
        <dbReference type="ARBA" id="ARBA00023010"/>
    </source>
</evidence>
<comment type="caution">
    <text evidence="7">Lacks conserved residue(s) required for the propagation of feature annotation.</text>
</comment>
<dbReference type="Proteomes" id="UP000321805">
    <property type="component" value="Chromosome"/>
</dbReference>
<gene>
    <name evidence="7 9" type="primary">tatC</name>
    <name evidence="9" type="ORF">FSW04_03655</name>
</gene>
<dbReference type="EMBL" id="CP042430">
    <property type="protein sequence ID" value="QEC46769.1"/>
    <property type="molecule type" value="Genomic_DNA"/>
</dbReference>
<keyword evidence="5 7" id="KW-0811">Translocation</keyword>
<dbReference type="InterPro" id="IPR002033">
    <property type="entry name" value="TatC"/>
</dbReference>
<dbReference type="KEGG" id="bsol:FSW04_03655"/>
<evidence type="ECO:0000313" key="10">
    <source>
        <dbReference type="Proteomes" id="UP000321805"/>
    </source>
</evidence>
<evidence type="ECO:0000313" key="9">
    <source>
        <dbReference type="EMBL" id="QEC46769.1"/>
    </source>
</evidence>
<dbReference type="AlphaFoldDB" id="A0A5B8U163"/>
<dbReference type="RefSeq" id="WP_146916366.1">
    <property type="nucleotide sequence ID" value="NZ_CP042430.1"/>
</dbReference>
<dbReference type="PANTHER" id="PTHR30371:SF0">
    <property type="entry name" value="SEC-INDEPENDENT PROTEIN TRANSLOCASE PROTEIN TATC, CHLOROPLASTIC-RELATED"/>
    <property type="match status" value="1"/>
</dbReference>
<comment type="function">
    <text evidence="7">Part of the twin-arginine translocation (Tat) system that transports large folded proteins containing a characteristic twin-arginine motif in their signal peptide across membranes. Together with TatB, TatC is part of a receptor directly interacting with Tat signal peptides.</text>
</comment>
<evidence type="ECO:0000256" key="7">
    <source>
        <dbReference type="HAMAP-Rule" id="MF_00902"/>
    </source>
</evidence>
<dbReference type="GO" id="GO:0009977">
    <property type="term" value="F:proton motive force dependent protein transmembrane transporter activity"/>
    <property type="evidence" value="ECO:0007669"/>
    <property type="project" value="TreeGrafter"/>
</dbReference>
<name>A0A5B8U163_9ACTN</name>
<dbReference type="GO" id="GO:0043953">
    <property type="term" value="P:protein transport by the Tat complex"/>
    <property type="evidence" value="ECO:0007669"/>
    <property type="project" value="UniProtKB-UniRule"/>
</dbReference>
<dbReference type="Pfam" id="PF00902">
    <property type="entry name" value="TatC"/>
    <property type="match status" value="1"/>
</dbReference>
<feature type="transmembrane region" description="Helical" evidence="7">
    <location>
        <begin position="195"/>
        <end position="218"/>
    </location>
</feature>
<proteinExistence type="inferred from homology"/>
<protein>
    <recommendedName>
        <fullName evidence="7">Sec-independent protein translocase protein TatC</fullName>
    </recommendedName>
</protein>
<keyword evidence="7" id="KW-1003">Cell membrane</keyword>
<dbReference type="GO" id="GO:0065002">
    <property type="term" value="P:intracellular protein transmembrane transport"/>
    <property type="evidence" value="ECO:0007669"/>
    <property type="project" value="TreeGrafter"/>
</dbReference>
<dbReference type="HAMAP" id="MF_00902">
    <property type="entry name" value="TatC"/>
    <property type="match status" value="1"/>
</dbReference>
<keyword evidence="6 7" id="KW-0472">Membrane</keyword>
<keyword evidence="2 7" id="KW-0812">Transmembrane</keyword>
<keyword evidence="3 7" id="KW-0653">Protein transport</keyword>
<comment type="similarity">
    <text evidence="7">Belongs to the TatC family.</text>
</comment>
<organism evidence="9 10">
    <name type="scientific">Baekduia soli</name>
    <dbReference type="NCBI Taxonomy" id="496014"/>
    <lineage>
        <taxon>Bacteria</taxon>
        <taxon>Bacillati</taxon>
        <taxon>Actinomycetota</taxon>
        <taxon>Thermoleophilia</taxon>
        <taxon>Solirubrobacterales</taxon>
        <taxon>Baekduiaceae</taxon>
        <taxon>Baekduia</taxon>
    </lineage>
</organism>